<dbReference type="WBParaSite" id="nRc.2.0.1.t04510-RA">
    <property type="protein sequence ID" value="nRc.2.0.1.t04510-RA"/>
    <property type="gene ID" value="nRc.2.0.1.g04510"/>
</dbReference>
<evidence type="ECO:0000313" key="2">
    <source>
        <dbReference type="WBParaSite" id="nRc.2.0.1.t04510-RA"/>
    </source>
</evidence>
<dbReference type="Proteomes" id="UP000887565">
    <property type="component" value="Unplaced"/>
</dbReference>
<sequence length="77" mass="8636">MIICRREAFTKAVGILSRNGRKEVRPAHFFCGFRKLRPASRPQPEKNFAGGNPQPLCGLGARNEMAVKVNVLDGRLW</sequence>
<evidence type="ECO:0000313" key="1">
    <source>
        <dbReference type="Proteomes" id="UP000887565"/>
    </source>
</evidence>
<protein>
    <submittedName>
        <fullName evidence="2">Uncharacterized protein</fullName>
    </submittedName>
</protein>
<keyword evidence="1" id="KW-1185">Reference proteome</keyword>
<organism evidence="1 2">
    <name type="scientific">Romanomermis culicivorax</name>
    <name type="common">Nematode worm</name>
    <dbReference type="NCBI Taxonomy" id="13658"/>
    <lineage>
        <taxon>Eukaryota</taxon>
        <taxon>Metazoa</taxon>
        <taxon>Ecdysozoa</taxon>
        <taxon>Nematoda</taxon>
        <taxon>Enoplea</taxon>
        <taxon>Dorylaimia</taxon>
        <taxon>Mermithida</taxon>
        <taxon>Mermithoidea</taxon>
        <taxon>Mermithidae</taxon>
        <taxon>Romanomermis</taxon>
    </lineage>
</organism>
<reference evidence="2" key="1">
    <citation type="submission" date="2022-11" db="UniProtKB">
        <authorList>
            <consortium name="WormBaseParasite"/>
        </authorList>
    </citation>
    <scope>IDENTIFICATION</scope>
</reference>
<dbReference type="AlphaFoldDB" id="A0A915HSX9"/>
<proteinExistence type="predicted"/>
<accession>A0A915HSX9</accession>
<name>A0A915HSX9_ROMCU</name>